<name>A0A8S5P567_9CAUD</name>
<sequence>MSADDKDIQDRLERIRTRVDNWERGEGYRPSELPQDVPVHDVIFLLKHIGDLEVEARDNGVGEDRHNAPLEECESSRSREYTDNGSDLPPGTIVIDCQGDSWQRGTTSWICAYGLMEECLPKAWGPYIIAHTPKEKS</sequence>
<feature type="compositionally biased region" description="Basic and acidic residues" evidence="1">
    <location>
        <begin position="58"/>
        <end position="82"/>
    </location>
</feature>
<accession>A0A8S5P567</accession>
<protein>
    <submittedName>
        <fullName evidence="2">Uncharacterized protein</fullName>
    </submittedName>
</protein>
<proteinExistence type="predicted"/>
<evidence type="ECO:0000313" key="2">
    <source>
        <dbReference type="EMBL" id="DAE02154.1"/>
    </source>
</evidence>
<evidence type="ECO:0000256" key="1">
    <source>
        <dbReference type="SAM" id="MobiDB-lite"/>
    </source>
</evidence>
<feature type="region of interest" description="Disordered" evidence="1">
    <location>
        <begin position="58"/>
        <end position="90"/>
    </location>
</feature>
<dbReference type="EMBL" id="BK015341">
    <property type="protein sequence ID" value="DAE02154.1"/>
    <property type="molecule type" value="Genomic_DNA"/>
</dbReference>
<organism evidence="2">
    <name type="scientific">Siphoviridae sp. ct0106</name>
    <dbReference type="NCBI Taxonomy" id="2825290"/>
    <lineage>
        <taxon>Viruses</taxon>
        <taxon>Duplodnaviria</taxon>
        <taxon>Heunggongvirae</taxon>
        <taxon>Uroviricota</taxon>
        <taxon>Caudoviricetes</taxon>
    </lineage>
</organism>
<reference evidence="2" key="1">
    <citation type="journal article" date="2021" name="Proc. Natl. Acad. Sci. U.S.A.">
        <title>A Catalog of Tens of Thousands of Viruses from Human Metagenomes Reveals Hidden Associations with Chronic Diseases.</title>
        <authorList>
            <person name="Tisza M.J."/>
            <person name="Buck C.B."/>
        </authorList>
    </citation>
    <scope>NUCLEOTIDE SEQUENCE</scope>
    <source>
        <strain evidence="2">Ct0106</strain>
    </source>
</reference>